<gene>
    <name evidence="1" type="ORF">SDC9_174848</name>
</gene>
<dbReference type="EMBL" id="VSSQ01077299">
    <property type="protein sequence ID" value="MPN27415.1"/>
    <property type="molecule type" value="Genomic_DNA"/>
</dbReference>
<accession>A0A645GL21</accession>
<evidence type="ECO:0000313" key="1">
    <source>
        <dbReference type="EMBL" id="MPN27415.1"/>
    </source>
</evidence>
<name>A0A645GL21_9ZZZZ</name>
<dbReference type="AlphaFoldDB" id="A0A645GL21"/>
<comment type="caution">
    <text evidence="1">The sequence shown here is derived from an EMBL/GenBank/DDBJ whole genome shotgun (WGS) entry which is preliminary data.</text>
</comment>
<protein>
    <submittedName>
        <fullName evidence="1">Uncharacterized protein</fullName>
    </submittedName>
</protein>
<organism evidence="1">
    <name type="scientific">bioreactor metagenome</name>
    <dbReference type="NCBI Taxonomy" id="1076179"/>
    <lineage>
        <taxon>unclassified sequences</taxon>
        <taxon>metagenomes</taxon>
        <taxon>ecological metagenomes</taxon>
    </lineage>
</organism>
<sequence length="144" mass="15467">MVAYLEQFVAVAPFELKIRGTGFGWIGGHGQYMVRQAESLGAACVGQGACLVCHAAVHRHHIGGCHVAICLPISQGMGAHPVGDQLARDAQFLQRGGRQARTLQVRPGLRDQDTDLLAGIAGFDQAHQERMLGETRGQHTIPVH</sequence>
<reference evidence="1" key="1">
    <citation type="submission" date="2019-08" db="EMBL/GenBank/DDBJ databases">
        <authorList>
            <person name="Kucharzyk K."/>
            <person name="Murdoch R.W."/>
            <person name="Higgins S."/>
            <person name="Loffler F."/>
        </authorList>
    </citation>
    <scope>NUCLEOTIDE SEQUENCE</scope>
</reference>
<proteinExistence type="predicted"/>